<dbReference type="GO" id="GO:0003677">
    <property type="term" value="F:DNA binding"/>
    <property type="evidence" value="ECO:0007669"/>
    <property type="project" value="UniProtKB-UniRule"/>
</dbReference>
<dbReference type="PANTHER" id="PTHR21545">
    <property type="entry name" value="TRANSCRIPTION FACTOR MLR1/2"/>
    <property type="match status" value="1"/>
</dbReference>
<organism evidence="9 10">
    <name type="scientific">Adineta steineri</name>
    <dbReference type="NCBI Taxonomy" id="433720"/>
    <lineage>
        <taxon>Eukaryota</taxon>
        <taxon>Metazoa</taxon>
        <taxon>Spiralia</taxon>
        <taxon>Gnathifera</taxon>
        <taxon>Rotifera</taxon>
        <taxon>Eurotatoria</taxon>
        <taxon>Bdelloidea</taxon>
        <taxon>Adinetida</taxon>
        <taxon>Adinetidae</taxon>
        <taxon>Adineta</taxon>
    </lineage>
</organism>
<evidence type="ECO:0000256" key="7">
    <source>
        <dbReference type="SAM" id="MobiDB-lite"/>
    </source>
</evidence>
<feature type="domain" description="HTH psq-type" evidence="8">
    <location>
        <begin position="81"/>
        <end position="133"/>
    </location>
</feature>
<dbReference type="Gene3D" id="1.10.10.60">
    <property type="entry name" value="Homeodomain-like"/>
    <property type="match status" value="1"/>
</dbReference>
<dbReference type="SUPFAM" id="SSF46689">
    <property type="entry name" value="Homeodomain-like"/>
    <property type="match status" value="1"/>
</dbReference>
<comment type="caution">
    <text evidence="9">The sequence shown here is derived from an EMBL/GenBank/DDBJ whole genome shotgun (WGS) entry which is preliminary data.</text>
</comment>
<dbReference type="InterPro" id="IPR009057">
    <property type="entry name" value="Homeodomain-like_sf"/>
</dbReference>
<comment type="subcellular location">
    <subcellularLocation>
        <location evidence="1 6">Nucleus</location>
    </subcellularLocation>
</comment>
<proteinExistence type="predicted"/>
<name>A0A814VJE8_9BILA</name>
<dbReference type="PROSITE" id="PS50960">
    <property type="entry name" value="HTH_PSQ"/>
    <property type="match status" value="1"/>
</dbReference>
<dbReference type="GO" id="GO:0006357">
    <property type="term" value="P:regulation of transcription by RNA polymerase II"/>
    <property type="evidence" value="ECO:0007669"/>
    <property type="project" value="TreeGrafter"/>
</dbReference>
<feature type="compositionally biased region" description="Low complexity" evidence="7">
    <location>
        <begin position="19"/>
        <end position="40"/>
    </location>
</feature>
<evidence type="ECO:0000256" key="4">
    <source>
        <dbReference type="ARBA" id="ARBA00023163"/>
    </source>
</evidence>
<evidence type="ECO:0000256" key="3">
    <source>
        <dbReference type="ARBA" id="ARBA00023125"/>
    </source>
</evidence>
<dbReference type="OrthoDB" id="10028342at2759"/>
<protein>
    <recommendedName>
        <fullName evidence="8">HTH psq-type domain-containing protein</fullName>
    </recommendedName>
</protein>
<gene>
    <name evidence="9" type="ORF">VCS650_LOCUS24981</name>
</gene>
<evidence type="ECO:0000256" key="5">
    <source>
        <dbReference type="ARBA" id="ARBA00023242"/>
    </source>
</evidence>
<evidence type="ECO:0000256" key="1">
    <source>
        <dbReference type="ARBA" id="ARBA00004123"/>
    </source>
</evidence>
<evidence type="ECO:0000313" key="10">
    <source>
        <dbReference type="Proteomes" id="UP000663891"/>
    </source>
</evidence>
<feature type="DNA-binding region" description="H-T-H motif" evidence="6">
    <location>
        <begin position="109"/>
        <end position="129"/>
    </location>
</feature>
<accession>A0A814VJE8</accession>
<dbReference type="EMBL" id="CAJNON010000314">
    <property type="protein sequence ID" value="CAF1189742.1"/>
    <property type="molecule type" value="Genomic_DNA"/>
</dbReference>
<reference evidence="9" key="1">
    <citation type="submission" date="2021-02" db="EMBL/GenBank/DDBJ databases">
        <authorList>
            <person name="Nowell W R."/>
        </authorList>
    </citation>
    <scope>NUCLEOTIDE SEQUENCE</scope>
</reference>
<evidence type="ECO:0000313" key="9">
    <source>
        <dbReference type="EMBL" id="CAF1189742.1"/>
    </source>
</evidence>
<keyword evidence="2" id="KW-0805">Transcription regulation</keyword>
<keyword evidence="4" id="KW-0804">Transcription</keyword>
<evidence type="ECO:0000256" key="6">
    <source>
        <dbReference type="PROSITE-ProRule" id="PRU00320"/>
    </source>
</evidence>
<dbReference type="Pfam" id="PF05225">
    <property type="entry name" value="HTH_psq"/>
    <property type="match status" value="1"/>
</dbReference>
<dbReference type="GO" id="GO:0005634">
    <property type="term" value="C:nucleus"/>
    <property type="evidence" value="ECO:0007669"/>
    <property type="project" value="UniProtKB-SubCell"/>
</dbReference>
<evidence type="ECO:0000259" key="8">
    <source>
        <dbReference type="PROSITE" id="PS50960"/>
    </source>
</evidence>
<keyword evidence="3 6" id="KW-0238">DNA-binding</keyword>
<evidence type="ECO:0000256" key="2">
    <source>
        <dbReference type="ARBA" id="ARBA00023015"/>
    </source>
</evidence>
<sequence>MVHQQSSEEGPDNNQLNQSISSSCSSSSSSSSTSSTYLSSIHDKKKNKFQLNSTSTLSSRRLKDRLHNNKIIMDIDGKTIRPKRGQYRRYESEQLIKAVTAVISNEMSVHRAGSYFGVPHSTLEYKVKERTSKVSTTMTDQIIDISS</sequence>
<dbReference type="InterPro" id="IPR007889">
    <property type="entry name" value="HTH_Psq"/>
</dbReference>
<keyword evidence="5 6" id="KW-0539">Nucleus</keyword>
<feature type="region of interest" description="Disordered" evidence="7">
    <location>
        <begin position="1"/>
        <end position="63"/>
    </location>
</feature>
<feature type="compositionally biased region" description="Polar residues" evidence="7">
    <location>
        <begin position="1"/>
        <end position="18"/>
    </location>
</feature>
<dbReference type="Proteomes" id="UP000663891">
    <property type="component" value="Unassembled WGS sequence"/>
</dbReference>
<dbReference type="FunFam" id="1.10.10.60:FF:000019">
    <property type="entry name" value="Ligand-dependent corepressor isoform 1"/>
    <property type="match status" value="1"/>
</dbReference>
<dbReference type="AlphaFoldDB" id="A0A814VJE8"/>
<dbReference type="PANTHER" id="PTHR21545:SF13">
    <property type="entry name" value="ECDYSONE-INDUCED PROTEIN 93F, ISOFORM C"/>
    <property type="match status" value="1"/>
</dbReference>